<protein>
    <submittedName>
        <fullName evidence="1">Uncharacterized protein</fullName>
    </submittedName>
</protein>
<keyword evidence="2" id="KW-1185">Reference proteome</keyword>
<evidence type="ECO:0000313" key="2">
    <source>
        <dbReference type="Proteomes" id="UP001338137"/>
    </source>
</evidence>
<comment type="caution">
    <text evidence="1">The sequence shown here is derived from an EMBL/GenBank/DDBJ whole genome shotgun (WGS) entry which is preliminary data.</text>
</comment>
<organism evidence="1 2">
    <name type="scientific">Paenibacillus alba</name>
    <dbReference type="NCBI Taxonomy" id="1197127"/>
    <lineage>
        <taxon>Bacteria</taxon>
        <taxon>Bacillati</taxon>
        <taxon>Bacillota</taxon>
        <taxon>Bacilli</taxon>
        <taxon>Bacillales</taxon>
        <taxon>Paenibacillaceae</taxon>
        <taxon>Paenibacillus</taxon>
    </lineage>
</organism>
<dbReference type="Proteomes" id="UP001338137">
    <property type="component" value="Unassembled WGS sequence"/>
</dbReference>
<dbReference type="RefSeq" id="WP_326073739.1">
    <property type="nucleotide sequence ID" value="NZ_JARLKY010000055.1"/>
</dbReference>
<gene>
    <name evidence="1" type="ORF">P4I72_21315</name>
</gene>
<proteinExistence type="predicted"/>
<dbReference type="EMBL" id="JARLKY010000055">
    <property type="protein sequence ID" value="MEC0229673.1"/>
    <property type="molecule type" value="Genomic_DNA"/>
</dbReference>
<sequence>MSNNDIDNISAFATLHRYMQLSQSSKPTVEQAEAAIVSLCQVYGINDEFELLSHGDKELIEHYNKIKKRIMYYAL</sequence>
<evidence type="ECO:0000313" key="1">
    <source>
        <dbReference type="EMBL" id="MEC0229673.1"/>
    </source>
</evidence>
<accession>A0ABU6G668</accession>
<reference evidence="1 2" key="1">
    <citation type="submission" date="2023-03" db="EMBL/GenBank/DDBJ databases">
        <title>Bacillus Genome Sequencing.</title>
        <authorList>
            <person name="Dunlap C."/>
        </authorList>
    </citation>
    <scope>NUCLEOTIDE SEQUENCE [LARGE SCALE GENOMIC DNA]</scope>
    <source>
        <strain evidence="1 2">BD-533</strain>
    </source>
</reference>
<name>A0ABU6G668_9BACL</name>